<evidence type="ECO:0000259" key="8">
    <source>
        <dbReference type="PROSITE" id="PS51873"/>
    </source>
</evidence>
<comment type="caution">
    <text evidence="9">The sequence shown here is derived from an EMBL/GenBank/DDBJ whole genome shotgun (WGS) entry which is preliminary data.</text>
</comment>
<gene>
    <name evidence="9" type="ORF">Plec18167_001565</name>
</gene>
<evidence type="ECO:0000256" key="4">
    <source>
        <dbReference type="ARBA" id="ARBA00022771"/>
    </source>
</evidence>
<evidence type="ECO:0000313" key="10">
    <source>
        <dbReference type="Proteomes" id="UP001583193"/>
    </source>
</evidence>
<feature type="compositionally biased region" description="Basic and acidic residues" evidence="7">
    <location>
        <begin position="241"/>
        <end position="258"/>
    </location>
</feature>
<dbReference type="PROSITE" id="PS51873">
    <property type="entry name" value="TRIAD"/>
    <property type="match status" value="1"/>
</dbReference>
<evidence type="ECO:0000313" key="9">
    <source>
        <dbReference type="EMBL" id="KAL1884909.1"/>
    </source>
</evidence>
<keyword evidence="2" id="KW-0479">Metal-binding</keyword>
<name>A0ABR3YA06_9EURO</name>
<dbReference type="CDD" id="cd20335">
    <property type="entry name" value="BRcat_RBR"/>
    <property type="match status" value="1"/>
</dbReference>
<evidence type="ECO:0000256" key="3">
    <source>
        <dbReference type="ARBA" id="ARBA00022737"/>
    </source>
</evidence>
<keyword evidence="10" id="KW-1185">Reference proteome</keyword>
<keyword evidence="5" id="KW-0833">Ubl conjugation pathway</keyword>
<keyword evidence="1" id="KW-0808">Transferase</keyword>
<keyword evidence="4" id="KW-0863">Zinc-finger</keyword>
<dbReference type="InterPro" id="IPR031127">
    <property type="entry name" value="E3_UB_ligase_RBR"/>
</dbReference>
<reference evidence="9 10" key="1">
    <citation type="journal article" date="2024" name="IMA Fungus">
        <title>IMA Genome - F19 : A genome assembly and annotation guide to empower mycologists, including annotated draft genome sequences of Ceratocystis pirilliformis, Diaporthe australafricana, Fusarium ophioides, Paecilomyces lecythidis, and Sporothrix stenoceras.</title>
        <authorList>
            <person name="Aylward J."/>
            <person name="Wilson A.M."/>
            <person name="Visagie C.M."/>
            <person name="Spraker J."/>
            <person name="Barnes I."/>
            <person name="Buitendag C."/>
            <person name="Ceriani C."/>
            <person name="Del Mar Angel L."/>
            <person name="du Plessis D."/>
            <person name="Fuchs T."/>
            <person name="Gasser K."/>
            <person name="Kramer D."/>
            <person name="Li W."/>
            <person name="Munsamy K."/>
            <person name="Piso A."/>
            <person name="Price J.L."/>
            <person name="Sonnekus B."/>
            <person name="Thomas C."/>
            <person name="van der Nest A."/>
            <person name="van Dijk A."/>
            <person name="van Heerden A."/>
            <person name="van Vuuren N."/>
            <person name="Yilmaz N."/>
            <person name="Duong T.A."/>
            <person name="van der Merwe N.A."/>
            <person name="Wingfield M.J."/>
            <person name="Wingfield B.D."/>
        </authorList>
    </citation>
    <scope>NUCLEOTIDE SEQUENCE [LARGE SCALE GENOMIC DNA]</scope>
    <source>
        <strain evidence="9 10">CMW 18167</strain>
    </source>
</reference>
<proteinExistence type="predicted"/>
<evidence type="ECO:0000256" key="5">
    <source>
        <dbReference type="ARBA" id="ARBA00022786"/>
    </source>
</evidence>
<protein>
    <recommendedName>
        <fullName evidence="8">RING-type domain-containing protein</fullName>
    </recommendedName>
</protein>
<feature type="compositionally biased region" description="Basic and acidic residues" evidence="7">
    <location>
        <begin position="76"/>
        <end position="88"/>
    </location>
</feature>
<keyword evidence="6" id="KW-0862">Zinc</keyword>
<dbReference type="EMBL" id="JAVDPF010000003">
    <property type="protein sequence ID" value="KAL1884909.1"/>
    <property type="molecule type" value="Genomic_DNA"/>
</dbReference>
<dbReference type="Gene3D" id="1.20.120.1750">
    <property type="match status" value="1"/>
</dbReference>
<organism evidence="9 10">
    <name type="scientific">Paecilomyces lecythidis</name>
    <dbReference type="NCBI Taxonomy" id="3004212"/>
    <lineage>
        <taxon>Eukaryota</taxon>
        <taxon>Fungi</taxon>
        <taxon>Dikarya</taxon>
        <taxon>Ascomycota</taxon>
        <taxon>Pezizomycotina</taxon>
        <taxon>Eurotiomycetes</taxon>
        <taxon>Eurotiomycetidae</taxon>
        <taxon>Eurotiales</taxon>
        <taxon>Thermoascaceae</taxon>
        <taxon>Paecilomyces</taxon>
    </lineage>
</organism>
<feature type="compositionally biased region" description="Polar residues" evidence="7">
    <location>
        <begin position="15"/>
        <end position="30"/>
    </location>
</feature>
<feature type="region of interest" description="Disordered" evidence="7">
    <location>
        <begin position="241"/>
        <end position="260"/>
    </location>
</feature>
<evidence type="ECO:0000256" key="1">
    <source>
        <dbReference type="ARBA" id="ARBA00022679"/>
    </source>
</evidence>
<evidence type="ECO:0000256" key="2">
    <source>
        <dbReference type="ARBA" id="ARBA00022723"/>
    </source>
</evidence>
<sequence length="528" mass="58595">MGSSSSHTVKEEHPQTIQQNLPSRNASGESVIQPPQPACTAASYGPGPNPSPQSDKEQSTVPVRELQSAQAAPETTEQHNLDTNKTDDPTTLPAPTCTSGHTMETLRLATEDMRIQDASTGPAAANNASTPPEEENEQRCEWCCDRVDVKENMLHCCTKCDSAICKKCIRKLFLDACKSELDMPPRCCAPIPLAFARDVLSEGEISLFKDKYEEWSTADRMYCPVPTCSAFIPPRLLPDAARARDSSKDEQTPDRHNDSTAIIGISTKAEIDTPPPTPPHSYISRSSQAAASVHCPKCEVRICCSCKQLAHDGSPCSDVPDIDPLLERALRKWGYKRCIKCHAAVRKMWGCSHMRCRCGAQWCWFCTSPIEVCRVQGCPSDENHEGDGQEDGSETSGTDSDSDSDSDIGENFDSGSEWINGTEDFGEGPDRYEFDIFTCEHCWESPEEDVTCPKLEYDCARCWKKVVPRPPFMQYQGIKSLAETGSLYEQQESQDEPWVSEDEVMQRCYNCSLIVCPGCRDELDPDER</sequence>
<feature type="region of interest" description="Disordered" evidence="7">
    <location>
        <begin position="1"/>
        <end position="100"/>
    </location>
</feature>
<dbReference type="SUPFAM" id="SSF57850">
    <property type="entry name" value="RING/U-box"/>
    <property type="match status" value="1"/>
</dbReference>
<feature type="domain" description="RING-type" evidence="8">
    <location>
        <begin position="136"/>
        <end position="399"/>
    </location>
</feature>
<evidence type="ECO:0000256" key="6">
    <source>
        <dbReference type="ARBA" id="ARBA00022833"/>
    </source>
</evidence>
<feature type="compositionally biased region" description="Acidic residues" evidence="7">
    <location>
        <begin position="400"/>
        <end position="410"/>
    </location>
</feature>
<evidence type="ECO:0000256" key="7">
    <source>
        <dbReference type="SAM" id="MobiDB-lite"/>
    </source>
</evidence>
<keyword evidence="3" id="KW-0677">Repeat</keyword>
<dbReference type="InterPro" id="IPR044066">
    <property type="entry name" value="TRIAD_supradom"/>
</dbReference>
<accession>A0ABR3YA06</accession>
<feature type="region of interest" description="Disordered" evidence="7">
    <location>
        <begin position="384"/>
        <end position="420"/>
    </location>
</feature>
<dbReference type="Proteomes" id="UP001583193">
    <property type="component" value="Unassembled WGS sequence"/>
</dbReference>
<dbReference type="PANTHER" id="PTHR11685">
    <property type="entry name" value="RBR FAMILY RING FINGER AND IBR DOMAIN-CONTAINING"/>
    <property type="match status" value="1"/>
</dbReference>